<dbReference type="EMBL" id="KZ613968">
    <property type="protein sequence ID" value="PMD30220.1"/>
    <property type="molecule type" value="Genomic_DNA"/>
</dbReference>
<proteinExistence type="predicted"/>
<dbReference type="SMART" id="SM00256">
    <property type="entry name" value="FBOX"/>
    <property type="match status" value="1"/>
</dbReference>
<organism evidence="3 4">
    <name type="scientific">Hyaloscypha variabilis (strain UAMH 11265 / GT02V1 / F)</name>
    <name type="common">Meliniomyces variabilis</name>
    <dbReference type="NCBI Taxonomy" id="1149755"/>
    <lineage>
        <taxon>Eukaryota</taxon>
        <taxon>Fungi</taxon>
        <taxon>Dikarya</taxon>
        <taxon>Ascomycota</taxon>
        <taxon>Pezizomycotina</taxon>
        <taxon>Leotiomycetes</taxon>
        <taxon>Helotiales</taxon>
        <taxon>Hyaloscyphaceae</taxon>
        <taxon>Hyaloscypha</taxon>
        <taxon>Hyaloscypha variabilis</taxon>
    </lineage>
</organism>
<feature type="region of interest" description="Disordered" evidence="1">
    <location>
        <begin position="1"/>
        <end position="28"/>
    </location>
</feature>
<dbReference type="AlphaFoldDB" id="A0A2J6QVC6"/>
<keyword evidence="4" id="KW-1185">Reference proteome</keyword>
<dbReference type="PROSITE" id="PS50181">
    <property type="entry name" value="FBOX"/>
    <property type="match status" value="1"/>
</dbReference>
<dbReference type="OrthoDB" id="3438308at2759"/>
<sequence>MNLPSQHLRSSRQRTHKPRTQRTRQPKDTLNLPTEILLSITSQLPKPSWLSLRLVSRSLYAFSSNLPIITTLWFGPYSEDLSVFQNVCNHPFLGAHVTTILYDVTRFKEFTAEELREHWPRPYRRAREHPRESRQKWIEHHPGVWQYLKLVEEFKAGSFGRDEMSILAEGMKKLPNLRTIKLAFAFQKHRLVKERMSPLKRYTDVEYVYRTPVHGRAQRHLIDEKMLRNILDAII</sequence>
<protein>
    <recommendedName>
        <fullName evidence="2">F-box domain-containing protein</fullName>
    </recommendedName>
</protein>
<reference evidence="3 4" key="1">
    <citation type="submission" date="2016-04" db="EMBL/GenBank/DDBJ databases">
        <title>A degradative enzymes factory behind the ericoid mycorrhizal symbiosis.</title>
        <authorList>
            <consortium name="DOE Joint Genome Institute"/>
            <person name="Martino E."/>
            <person name="Morin E."/>
            <person name="Grelet G."/>
            <person name="Kuo A."/>
            <person name="Kohler A."/>
            <person name="Daghino S."/>
            <person name="Barry K."/>
            <person name="Choi C."/>
            <person name="Cichocki N."/>
            <person name="Clum A."/>
            <person name="Copeland A."/>
            <person name="Hainaut M."/>
            <person name="Haridas S."/>
            <person name="Labutti K."/>
            <person name="Lindquist E."/>
            <person name="Lipzen A."/>
            <person name="Khouja H.-R."/>
            <person name="Murat C."/>
            <person name="Ohm R."/>
            <person name="Olson A."/>
            <person name="Spatafora J."/>
            <person name="Veneault-Fourrey C."/>
            <person name="Henrissat B."/>
            <person name="Grigoriev I."/>
            <person name="Martin F."/>
            <person name="Perotto S."/>
        </authorList>
    </citation>
    <scope>NUCLEOTIDE SEQUENCE [LARGE SCALE GENOMIC DNA]</scope>
    <source>
        <strain evidence="3 4">F</strain>
    </source>
</reference>
<dbReference type="SUPFAM" id="SSF81383">
    <property type="entry name" value="F-box domain"/>
    <property type="match status" value="1"/>
</dbReference>
<feature type="domain" description="F-box" evidence="2">
    <location>
        <begin position="26"/>
        <end position="72"/>
    </location>
</feature>
<name>A0A2J6QVC6_HYAVF</name>
<gene>
    <name evidence="3" type="ORF">L207DRAFT_520339</name>
</gene>
<evidence type="ECO:0000256" key="1">
    <source>
        <dbReference type="SAM" id="MobiDB-lite"/>
    </source>
</evidence>
<dbReference type="CDD" id="cd09917">
    <property type="entry name" value="F-box_SF"/>
    <property type="match status" value="1"/>
</dbReference>
<evidence type="ECO:0000313" key="4">
    <source>
        <dbReference type="Proteomes" id="UP000235786"/>
    </source>
</evidence>
<accession>A0A2J6QVC6</accession>
<evidence type="ECO:0000313" key="3">
    <source>
        <dbReference type="EMBL" id="PMD30220.1"/>
    </source>
</evidence>
<feature type="compositionally biased region" description="Basic residues" evidence="1">
    <location>
        <begin position="9"/>
        <end position="24"/>
    </location>
</feature>
<dbReference type="Pfam" id="PF12937">
    <property type="entry name" value="F-box-like"/>
    <property type="match status" value="1"/>
</dbReference>
<dbReference type="InterPro" id="IPR036047">
    <property type="entry name" value="F-box-like_dom_sf"/>
</dbReference>
<dbReference type="InterPro" id="IPR001810">
    <property type="entry name" value="F-box_dom"/>
</dbReference>
<dbReference type="Proteomes" id="UP000235786">
    <property type="component" value="Unassembled WGS sequence"/>
</dbReference>
<evidence type="ECO:0000259" key="2">
    <source>
        <dbReference type="PROSITE" id="PS50181"/>
    </source>
</evidence>